<evidence type="ECO:0000313" key="2">
    <source>
        <dbReference type="Proteomes" id="UP000198795"/>
    </source>
</evidence>
<protein>
    <submittedName>
        <fullName evidence="1">Uncharacterized protein</fullName>
    </submittedName>
</protein>
<dbReference type="RefSeq" id="WP_090229708.1">
    <property type="nucleotide sequence ID" value="NZ_FNJC01000004.1"/>
</dbReference>
<proteinExistence type="predicted"/>
<organism evidence="1 2">
    <name type="scientific">Filomicrobium insigne</name>
    <dbReference type="NCBI Taxonomy" id="418854"/>
    <lineage>
        <taxon>Bacteria</taxon>
        <taxon>Pseudomonadati</taxon>
        <taxon>Pseudomonadota</taxon>
        <taxon>Alphaproteobacteria</taxon>
        <taxon>Hyphomicrobiales</taxon>
        <taxon>Hyphomicrobiaceae</taxon>
        <taxon>Filomicrobium</taxon>
    </lineage>
</organism>
<comment type="caution">
    <text evidence="1">The sequence shown here is derived from an EMBL/GenBank/DDBJ whole genome shotgun (WGS) entry which is preliminary data.</text>
</comment>
<gene>
    <name evidence="1" type="ORF">SAMN04488061_2884</name>
</gene>
<name>A0A1H0SG81_9HYPH</name>
<dbReference type="EMBL" id="FNJC01000004">
    <property type="protein sequence ID" value="SDP40734.1"/>
    <property type="molecule type" value="Genomic_DNA"/>
</dbReference>
<keyword evidence="2" id="KW-1185">Reference proteome</keyword>
<accession>A0A1H0SG81</accession>
<sequence length="279" mass="30800">MIVISRDLVLAPPAMPADVNADNPLIGWQNIVSVDTVSATQEDPDFPVANLANPSTAPRQAWRGVDLDPFTIELTIETTEEIDYVALAGHNLAGRTVTVEGTIGDEVGSPPEQEWFELVQETMLISNEPMLFRFVPQSLSGLRLVVSAGLAVPRLAVMYCGALLVLQRRIYVGHQPGPLNRKTDRSVGVSEKGNFLGRVIRSQSTATAIEQRNLTPEWYRETFEPFAKFADQNPFFWAWRPGSYPREVGFVWTVGDISPANEQPNGMMGVSIDVEGIFE</sequence>
<evidence type="ECO:0000313" key="1">
    <source>
        <dbReference type="EMBL" id="SDP40734.1"/>
    </source>
</evidence>
<dbReference type="Proteomes" id="UP000198795">
    <property type="component" value="Unassembled WGS sequence"/>
</dbReference>
<reference evidence="1 2" key="1">
    <citation type="submission" date="2016-10" db="EMBL/GenBank/DDBJ databases">
        <authorList>
            <person name="Varghese N."/>
            <person name="Submissions S."/>
        </authorList>
    </citation>
    <scope>NUCLEOTIDE SEQUENCE [LARGE SCALE GENOMIC DNA]</scope>
    <source>
        <strain evidence="1 2">CGMCC 1.6497</strain>
    </source>
</reference>